<dbReference type="GO" id="GO:0009451">
    <property type="term" value="P:RNA modification"/>
    <property type="evidence" value="ECO:0007669"/>
    <property type="project" value="InterPro"/>
</dbReference>
<dbReference type="InterPro" id="IPR046848">
    <property type="entry name" value="E_motif"/>
</dbReference>
<evidence type="ECO:0000259" key="5">
    <source>
        <dbReference type="Pfam" id="PF14432"/>
    </source>
</evidence>
<keyword evidence="4" id="KW-0472">Membrane</keyword>
<feature type="repeat" description="PPR" evidence="3">
    <location>
        <begin position="347"/>
        <end position="381"/>
    </location>
</feature>
<name>A0A6P5F7T1_ANACO</name>
<feature type="transmembrane region" description="Helical" evidence="4">
    <location>
        <begin position="80"/>
        <end position="100"/>
    </location>
</feature>
<dbReference type="FunFam" id="1.25.40.10:FF:000982">
    <property type="entry name" value="Pentatricopeptide repeat-containing protein"/>
    <property type="match status" value="1"/>
</dbReference>
<dbReference type="NCBIfam" id="TIGR00756">
    <property type="entry name" value="PPR"/>
    <property type="match status" value="4"/>
</dbReference>
<dbReference type="InterPro" id="IPR002885">
    <property type="entry name" value="PPR_rpt"/>
</dbReference>
<dbReference type="PROSITE" id="PS51375">
    <property type="entry name" value="PPR"/>
    <property type="match status" value="2"/>
</dbReference>
<reference evidence="7" key="2">
    <citation type="submission" date="2025-08" db="UniProtKB">
        <authorList>
            <consortium name="RefSeq"/>
        </authorList>
    </citation>
    <scope>IDENTIFICATION</scope>
    <source>
        <tissue evidence="7">Leaf</tissue>
    </source>
</reference>
<keyword evidence="2" id="KW-0809">Transit peptide</keyword>
<dbReference type="Gene3D" id="1.25.40.10">
    <property type="entry name" value="Tetratricopeptide repeat domain"/>
    <property type="match status" value="3"/>
</dbReference>
<keyword evidence="4" id="KW-1133">Transmembrane helix</keyword>
<dbReference type="GO" id="GO:0003723">
    <property type="term" value="F:RNA binding"/>
    <property type="evidence" value="ECO:0007669"/>
    <property type="project" value="InterPro"/>
</dbReference>
<dbReference type="Pfam" id="PF13041">
    <property type="entry name" value="PPR_2"/>
    <property type="match status" value="1"/>
</dbReference>
<gene>
    <name evidence="7" type="primary">LOC109712492</name>
</gene>
<keyword evidence="1" id="KW-0677">Repeat</keyword>
<evidence type="ECO:0000313" key="6">
    <source>
        <dbReference type="Proteomes" id="UP000515123"/>
    </source>
</evidence>
<dbReference type="GO" id="GO:0008270">
    <property type="term" value="F:zinc ion binding"/>
    <property type="evidence" value="ECO:0007669"/>
    <property type="project" value="InterPro"/>
</dbReference>
<dbReference type="OrthoDB" id="1654150at2759"/>
<keyword evidence="6" id="KW-1185">Reference proteome</keyword>
<dbReference type="Pfam" id="PF01535">
    <property type="entry name" value="PPR"/>
    <property type="match status" value="4"/>
</dbReference>
<feature type="domain" description="DYW" evidence="5">
    <location>
        <begin position="562"/>
        <end position="654"/>
    </location>
</feature>
<sequence length="654" mass="72528">MNTHTISHLMRFEFSLFPLRVPSRPSHALSLSSPTLDPHHLLRETLSRLPTQPSLSHILQAHARLVVLGLASSRAAAARLLLAAAAAAVVAAAPAALVYARAVFASIDRPTAFAANNLIRCFARSRTASREALAFYSRARRLGVPSNNYTFPFLLQACSVAPALLREGAQVHAHAVRLGLDGDLYVRNALIHFYGSCGEITSSRRVFDEWPRSRDVVTWNAILAGYARSGRMSAAEEVFDEMPQRDVISWSTMIMGYVQNGILEKGLRLFREMTRRGLMVNEAILVTALSASAQLGLLENGQFIHDTVRKVNFPITMALGTALVDMYAKCGCIAISRRLFDDLPQRDVFAWNAMICGLAIHGLAKETLELFQQFIGEGLRPTNVTFVGVLNACSRAGLVTEGRNFFKSMVEEYNIEPEVEHYGCMVDLLGRAGLVPEALELIEGMSTPPDPVLWGTLLGACKMHGLIDLGVTIGNKLIELEPTHDGHYVLLASIYARGRKWEDVSKVRRLMVDRGTNKVAGWSLIEAYGCVHKFVAGDKEHKDCFGIYKRLEMVDRRLAEAGYSPDVSSVLHDIGDEEKVHVIKEHSERLAIAFGLMVTEVSKPIRIVKNLRVCGDCHEFSKMVTKVLGREIIVRDGSRFHHFMEGKCSCLDYW</sequence>
<evidence type="ECO:0000313" key="7">
    <source>
        <dbReference type="RefSeq" id="XP_020091667.1"/>
    </source>
</evidence>
<dbReference type="PANTHER" id="PTHR47926">
    <property type="entry name" value="PENTATRICOPEPTIDE REPEAT-CONTAINING PROTEIN"/>
    <property type="match status" value="1"/>
</dbReference>
<feature type="repeat" description="PPR" evidence="3">
    <location>
        <begin position="215"/>
        <end position="249"/>
    </location>
</feature>
<proteinExistence type="predicted"/>
<evidence type="ECO:0000256" key="4">
    <source>
        <dbReference type="SAM" id="Phobius"/>
    </source>
</evidence>
<dbReference type="Pfam" id="PF20431">
    <property type="entry name" value="E_motif"/>
    <property type="match status" value="1"/>
</dbReference>
<dbReference type="Proteomes" id="UP000515123">
    <property type="component" value="Linkage group 7"/>
</dbReference>
<organism evidence="6 7">
    <name type="scientific">Ananas comosus</name>
    <name type="common">Pineapple</name>
    <name type="synonym">Ananas ananas</name>
    <dbReference type="NCBI Taxonomy" id="4615"/>
    <lineage>
        <taxon>Eukaryota</taxon>
        <taxon>Viridiplantae</taxon>
        <taxon>Streptophyta</taxon>
        <taxon>Embryophyta</taxon>
        <taxon>Tracheophyta</taxon>
        <taxon>Spermatophyta</taxon>
        <taxon>Magnoliopsida</taxon>
        <taxon>Liliopsida</taxon>
        <taxon>Poales</taxon>
        <taxon>Bromeliaceae</taxon>
        <taxon>Bromelioideae</taxon>
        <taxon>Ananas</taxon>
    </lineage>
</organism>
<dbReference type="InterPro" id="IPR046960">
    <property type="entry name" value="PPR_At4g14850-like_plant"/>
</dbReference>
<dbReference type="AlphaFoldDB" id="A0A6P5F7T1"/>
<dbReference type="GeneID" id="109712492"/>
<dbReference type="FunFam" id="1.25.40.10:FF:000242">
    <property type="entry name" value="Pentatricopeptide repeat-containing protein"/>
    <property type="match status" value="1"/>
</dbReference>
<evidence type="ECO:0000256" key="2">
    <source>
        <dbReference type="ARBA" id="ARBA00022946"/>
    </source>
</evidence>
<keyword evidence="4" id="KW-0812">Transmembrane</keyword>
<reference evidence="6" key="1">
    <citation type="journal article" date="2015" name="Nat. Genet.">
        <title>The pineapple genome and the evolution of CAM photosynthesis.</title>
        <authorList>
            <person name="Ming R."/>
            <person name="VanBuren R."/>
            <person name="Wai C.M."/>
            <person name="Tang H."/>
            <person name="Schatz M.C."/>
            <person name="Bowers J.E."/>
            <person name="Lyons E."/>
            <person name="Wang M.L."/>
            <person name="Chen J."/>
            <person name="Biggers E."/>
            <person name="Zhang J."/>
            <person name="Huang L."/>
            <person name="Zhang L."/>
            <person name="Miao W."/>
            <person name="Zhang J."/>
            <person name="Ye Z."/>
            <person name="Miao C."/>
            <person name="Lin Z."/>
            <person name="Wang H."/>
            <person name="Zhou H."/>
            <person name="Yim W.C."/>
            <person name="Priest H.D."/>
            <person name="Zheng C."/>
            <person name="Woodhouse M."/>
            <person name="Edger P.P."/>
            <person name="Guyot R."/>
            <person name="Guo H.B."/>
            <person name="Guo H."/>
            <person name="Zheng G."/>
            <person name="Singh R."/>
            <person name="Sharma A."/>
            <person name="Min X."/>
            <person name="Zheng Y."/>
            <person name="Lee H."/>
            <person name="Gurtowski J."/>
            <person name="Sedlazeck F.J."/>
            <person name="Harkess A."/>
            <person name="McKain M.R."/>
            <person name="Liao Z."/>
            <person name="Fang J."/>
            <person name="Liu J."/>
            <person name="Zhang X."/>
            <person name="Zhang Q."/>
            <person name="Hu W."/>
            <person name="Qin Y."/>
            <person name="Wang K."/>
            <person name="Chen L.Y."/>
            <person name="Shirley N."/>
            <person name="Lin Y.R."/>
            <person name="Liu L.Y."/>
            <person name="Hernandez A.G."/>
            <person name="Wright C.L."/>
            <person name="Bulone V."/>
            <person name="Tuskan G.A."/>
            <person name="Heath K."/>
            <person name="Zee F."/>
            <person name="Moore P.H."/>
            <person name="Sunkar R."/>
            <person name="Leebens-Mack J.H."/>
            <person name="Mockler T."/>
            <person name="Bennetzen J.L."/>
            <person name="Freeling M."/>
            <person name="Sankoff D."/>
            <person name="Paterson A.H."/>
            <person name="Zhu X."/>
            <person name="Yang X."/>
            <person name="Smith J.A."/>
            <person name="Cushman J.C."/>
            <person name="Paull R.E."/>
            <person name="Yu Q."/>
        </authorList>
    </citation>
    <scope>NUCLEOTIDE SEQUENCE [LARGE SCALE GENOMIC DNA]</scope>
    <source>
        <strain evidence="6">cv. F153</strain>
    </source>
</reference>
<evidence type="ECO:0000256" key="3">
    <source>
        <dbReference type="PROSITE-ProRule" id="PRU00708"/>
    </source>
</evidence>
<dbReference type="PANTHER" id="PTHR47926:SF367">
    <property type="entry name" value="DYW DOMAIN-CONTAINING PROTEIN"/>
    <property type="match status" value="1"/>
</dbReference>
<evidence type="ECO:0000256" key="1">
    <source>
        <dbReference type="ARBA" id="ARBA00022737"/>
    </source>
</evidence>
<protein>
    <submittedName>
        <fullName evidence="7">Pentatricopeptide repeat-containing protein At3g62890-like</fullName>
    </submittedName>
</protein>
<dbReference type="InterPro" id="IPR032867">
    <property type="entry name" value="DYW_dom"/>
</dbReference>
<accession>A0A6P5F7T1</accession>
<dbReference type="Pfam" id="PF14432">
    <property type="entry name" value="DYW_deaminase"/>
    <property type="match status" value="1"/>
</dbReference>
<dbReference type="InterPro" id="IPR011990">
    <property type="entry name" value="TPR-like_helical_dom_sf"/>
</dbReference>
<dbReference type="RefSeq" id="XP_020091667.1">
    <property type="nucleotide sequence ID" value="XM_020236078.1"/>
</dbReference>